<organism evidence="1 2">
    <name type="scientific">Trifolium pratense</name>
    <name type="common">Red clover</name>
    <dbReference type="NCBI Taxonomy" id="57577"/>
    <lineage>
        <taxon>Eukaryota</taxon>
        <taxon>Viridiplantae</taxon>
        <taxon>Streptophyta</taxon>
        <taxon>Embryophyta</taxon>
        <taxon>Tracheophyta</taxon>
        <taxon>Spermatophyta</taxon>
        <taxon>Magnoliopsida</taxon>
        <taxon>eudicotyledons</taxon>
        <taxon>Gunneridae</taxon>
        <taxon>Pentapetalae</taxon>
        <taxon>rosids</taxon>
        <taxon>fabids</taxon>
        <taxon>Fabales</taxon>
        <taxon>Fabaceae</taxon>
        <taxon>Papilionoideae</taxon>
        <taxon>50 kb inversion clade</taxon>
        <taxon>NPAAA clade</taxon>
        <taxon>Hologalegina</taxon>
        <taxon>IRL clade</taxon>
        <taxon>Trifolieae</taxon>
        <taxon>Trifolium</taxon>
    </lineage>
</organism>
<name>A0ACB0JJ72_TRIPR</name>
<reference evidence="1" key="1">
    <citation type="submission" date="2023-10" db="EMBL/GenBank/DDBJ databases">
        <authorList>
            <person name="Rodriguez Cubillos JULIANA M."/>
            <person name="De Vega J."/>
        </authorList>
    </citation>
    <scope>NUCLEOTIDE SEQUENCE</scope>
</reference>
<accession>A0ACB0JJ72</accession>
<keyword evidence="2" id="KW-1185">Reference proteome</keyword>
<sequence length="236" mass="26012">MLSKIASQKNEKTKGHNEGSIASRLRSSSKVEGKSSQLSKHEKEKGINKSLGQKIPTEKVTKKSSSSSSSSSKPAQIIKTKDLSTSITAPSSKNQEQPLKKIKNSVVEPSSSNVDKGKEKVVPTQKPVQDIKKSVIDIKPVYHIRWKGFENTIPRWKCSVCGKELENKEEKELKIQPGVDELQQILLSMQGREDQLSSVLPEVAVLPCTHVFHLTCLSTLHLTDPSCPICLSMLST</sequence>
<dbReference type="Proteomes" id="UP001177021">
    <property type="component" value="Unassembled WGS sequence"/>
</dbReference>
<protein>
    <submittedName>
        <fullName evidence="1">Uncharacterized protein</fullName>
    </submittedName>
</protein>
<dbReference type="EMBL" id="CASHSV030000066">
    <property type="protein sequence ID" value="CAJ2645153.1"/>
    <property type="molecule type" value="Genomic_DNA"/>
</dbReference>
<evidence type="ECO:0000313" key="2">
    <source>
        <dbReference type="Proteomes" id="UP001177021"/>
    </source>
</evidence>
<proteinExistence type="predicted"/>
<comment type="caution">
    <text evidence="1">The sequence shown here is derived from an EMBL/GenBank/DDBJ whole genome shotgun (WGS) entry which is preliminary data.</text>
</comment>
<gene>
    <name evidence="1" type="ORF">MILVUS5_LOCUS14090</name>
</gene>
<evidence type="ECO:0000313" key="1">
    <source>
        <dbReference type="EMBL" id="CAJ2645153.1"/>
    </source>
</evidence>